<dbReference type="Proteomes" id="UP000185678">
    <property type="component" value="Unassembled WGS sequence"/>
</dbReference>
<evidence type="ECO:0000313" key="2">
    <source>
        <dbReference type="Proteomes" id="UP000185678"/>
    </source>
</evidence>
<sequence>MTSSEAIPFILGDTDSFIGLGLGHTAYVRQSVNPEGQSVWGIFGADGQPLGAAPSRDVAFAAIRQYELEPVSAH</sequence>
<protein>
    <submittedName>
        <fullName evidence="1">Uncharacterized protein</fullName>
    </submittedName>
</protein>
<accession>A0A1N7JTK4</accession>
<name>A0A1N7JTK4_9PROT</name>
<organism evidence="1 2">
    <name type="scientific">Insolitispirillum peregrinum</name>
    <dbReference type="NCBI Taxonomy" id="80876"/>
    <lineage>
        <taxon>Bacteria</taxon>
        <taxon>Pseudomonadati</taxon>
        <taxon>Pseudomonadota</taxon>
        <taxon>Alphaproteobacteria</taxon>
        <taxon>Rhodospirillales</taxon>
        <taxon>Novispirillaceae</taxon>
        <taxon>Insolitispirillum</taxon>
    </lineage>
</organism>
<dbReference type="InterPro" id="IPR009531">
    <property type="entry name" value="DUF1150"/>
</dbReference>
<reference evidence="1 2" key="1">
    <citation type="submission" date="2017-01" db="EMBL/GenBank/DDBJ databases">
        <authorList>
            <person name="Mah S.A."/>
            <person name="Swanson W.J."/>
            <person name="Moy G.W."/>
            <person name="Vacquier V.D."/>
        </authorList>
    </citation>
    <scope>NUCLEOTIDE SEQUENCE [LARGE SCALE GENOMIC DNA]</scope>
    <source>
        <strain evidence="1 2">DSM 11589</strain>
    </source>
</reference>
<keyword evidence="2" id="KW-1185">Reference proteome</keyword>
<dbReference type="AlphaFoldDB" id="A0A1N7JTK4"/>
<dbReference type="RefSeq" id="WP_076399322.1">
    <property type="nucleotide sequence ID" value="NZ_FTOA01000002.1"/>
</dbReference>
<dbReference type="Pfam" id="PF06620">
    <property type="entry name" value="DUF1150"/>
    <property type="match status" value="1"/>
</dbReference>
<evidence type="ECO:0000313" key="1">
    <source>
        <dbReference type="EMBL" id="SIS52692.1"/>
    </source>
</evidence>
<dbReference type="OrthoDB" id="8449790at2"/>
<proteinExistence type="predicted"/>
<dbReference type="EMBL" id="FTOA01000002">
    <property type="protein sequence ID" value="SIS52692.1"/>
    <property type="molecule type" value="Genomic_DNA"/>
</dbReference>
<gene>
    <name evidence="1" type="ORF">SAMN05421779_102463</name>
</gene>